<gene>
    <name evidence="2" type="ORF">LEMA_uP043660.1</name>
</gene>
<dbReference type="VEuPathDB" id="FungiDB:LEMA_uP043660.1"/>
<dbReference type="InParanoid" id="E4ZPT0"/>
<protein>
    <submittedName>
        <fullName evidence="2">Predicted protein</fullName>
    </submittedName>
</protein>
<evidence type="ECO:0000313" key="3">
    <source>
        <dbReference type="Proteomes" id="UP000002668"/>
    </source>
</evidence>
<proteinExistence type="predicted"/>
<keyword evidence="3" id="KW-1185">Reference proteome</keyword>
<feature type="compositionally biased region" description="Polar residues" evidence="1">
    <location>
        <begin position="11"/>
        <end position="21"/>
    </location>
</feature>
<sequence length="60" mass="6696">MKTRQAVALQASYNRPRTGNFTGMPRDASFPPLSLDRAKPTPLLHPQPFEHTAISQQHLA</sequence>
<evidence type="ECO:0000256" key="1">
    <source>
        <dbReference type="SAM" id="MobiDB-lite"/>
    </source>
</evidence>
<dbReference type="Proteomes" id="UP000002668">
    <property type="component" value="Genome"/>
</dbReference>
<name>E4ZPT0_LEPMJ</name>
<dbReference type="HOGENOM" id="CLU_2942188_0_0_1"/>
<feature type="region of interest" description="Disordered" evidence="1">
    <location>
        <begin position="1"/>
        <end position="60"/>
    </location>
</feature>
<organism evidence="3">
    <name type="scientific">Leptosphaeria maculans (strain JN3 / isolate v23.1.3 / race Av1-4-5-6-7-8)</name>
    <name type="common">Blackleg fungus</name>
    <name type="synonym">Phoma lingam</name>
    <dbReference type="NCBI Taxonomy" id="985895"/>
    <lineage>
        <taxon>Eukaryota</taxon>
        <taxon>Fungi</taxon>
        <taxon>Dikarya</taxon>
        <taxon>Ascomycota</taxon>
        <taxon>Pezizomycotina</taxon>
        <taxon>Dothideomycetes</taxon>
        <taxon>Pleosporomycetidae</taxon>
        <taxon>Pleosporales</taxon>
        <taxon>Pleosporineae</taxon>
        <taxon>Leptosphaeriaceae</taxon>
        <taxon>Plenodomus</taxon>
        <taxon>Plenodomus lingam/Leptosphaeria maculans species complex</taxon>
    </lineage>
</organism>
<dbReference type="AlphaFoldDB" id="E4ZPT0"/>
<dbReference type="EMBL" id="FP929105">
    <property type="protein sequence ID" value="CBX93465.1"/>
    <property type="molecule type" value="Genomic_DNA"/>
</dbReference>
<accession>E4ZPT0</accession>
<reference evidence="3" key="1">
    <citation type="journal article" date="2011" name="Nat. Commun.">
        <title>Effector diversification within compartments of the Leptosphaeria maculans genome affected by Repeat-Induced Point mutations.</title>
        <authorList>
            <person name="Rouxel T."/>
            <person name="Grandaubert J."/>
            <person name="Hane J.K."/>
            <person name="Hoede C."/>
            <person name="van de Wouw A.P."/>
            <person name="Couloux A."/>
            <person name="Dominguez V."/>
            <person name="Anthouard V."/>
            <person name="Bally P."/>
            <person name="Bourras S."/>
            <person name="Cozijnsen A.J."/>
            <person name="Ciuffetti L.M."/>
            <person name="Degrave A."/>
            <person name="Dilmaghani A."/>
            <person name="Duret L."/>
            <person name="Fudal I."/>
            <person name="Goodwin S.B."/>
            <person name="Gout L."/>
            <person name="Glaser N."/>
            <person name="Linglin J."/>
            <person name="Kema G.H.J."/>
            <person name="Lapalu N."/>
            <person name="Lawrence C.B."/>
            <person name="May K."/>
            <person name="Meyer M."/>
            <person name="Ollivier B."/>
            <person name="Poulain J."/>
            <person name="Schoch C.L."/>
            <person name="Simon A."/>
            <person name="Spatafora J.W."/>
            <person name="Stachowiak A."/>
            <person name="Turgeon B.G."/>
            <person name="Tyler B.M."/>
            <person name="Vincent D."/>
            <person name="Weissenbach J."/>
            <person name="Amselem J."/>
            <person name="Quesneville H."/>
            <person name="Oliver R.P."/>
            <person name="Wincker P."/>
            <person name="Balesdent M.-H."/>
            <person name="Howlett B.J."/>
        </authorList>
    </citation>
    <scope>NUCLEOTIDE SEQUENCE [LARGE SCALE GENOMIC DNA]</scope>
    <source>
        <strain evidence="3">JN3 / isolate v23.1.3 / race Av1-4-5-6-7-8</strain>
    </source>
</reference>
<evidence type="ECO:0000313" key="2">
    <source>
        <dbReference type="EMBL" id="CBX93465.1"/>
    </source>
</evidence>